<protein>
    <submittedName>
        <fullName evidence="1">Uncharacterized protein</fullName>
    </submittedName>
</protein>
<evidence type="ECO:0000313" key="2">
    <source>
        <dbReference type="Proteomes" id="UP001145145"/>
    </source>
</evidence>
<comment type="caution">
    <text evidence="1">The sequence shown here is derived from an EMBL/GenBank/DDBJ whole genome shotgun (WGS) entry which is preliminary data.</text>
</comment>
<reference evidence="1 2" key="1">
    <citation type="journal article" date="2023" name="Int. J. Syst. Evol. Microbiol.">
        <title>Sellimonas catena sp. nov., isolated from human faeces.</title>
        <authorList>
            <person name="Hisatomi A."/>
            <person name="Ohkuma M."/>
            <person name="Sakamoto M."/>
        </authorList>
    </citation>
    <scope>NUCLEOTIDE SEQUENCE [LARGE SCALE GENOMIC DNA]</scope>
    <source>
        <strain evidence="1 2">12EGH17</strain>
    </source>
</reference>
<accession>A0A9W6C7R7</accession>
<name>A0A9W6C7R7_9FIRM</name>
<sequence length="84" mass="9685">MPTKAELYAQMADKVATQLTGSWQEWAGFLTTASRLYKYPFHEQLMIYAQRPDATACAEYDLWNEKMGRYVRRCAFTIPVAAPD</sequence>
<dbReference type="EMBL" id="BSBO01000012">
    <property type="protein sequence ID" value="GLG04245.1"/>
    <property type="molecule type" value="Genomic_DNA"/>
</dbReference>
<dbReference type="Proteomes" id="UP001145145">
    <property type="component" value="Unassembled WGS sequence"/>
</dbReference>
<organism evidence="1 2">
    <name type="scientific">Sellimonas catena</name>
    <dbReference type="NCBI Taxonomy" id="2994035"/>
    <lineage>
        <taxon>Bacteria</taxon>
        <taxon>Bacillati</taxon>
        <taxon>Bacillota</taxon>
        <taxon>Clostridia</taxon>
        <taxon>Lachnospirales</taxon>
        <taxon>Lachnospiraceae</taxon>
        <taxon>Sellimonas</taxon>
    </lineage>
</organism>
<dbReference type="AlphaFoldDB" id="A0A9W6C7R7"/>
<proteinExistence type="predicted"/>
<gene>
    <name evidence="1" type="ORF">Selli1_14190</name>
</gene>
<keyword evidence="2" id="KW-1185">Reference proteome</keyword>
<evidence type="ECO:0000313" key="1">
    <source>
        <dbReference type="EMBL" id="GLG04245.1"/>
    </source>
</evidence>